<dbReference type="PATRIC" id="fig|1641875.4.peg.89"/>
<proteinExistence type="predicted"/>
<comment type="caution">
    <text evidence="2">The sequence shown here is derived from an EMBL/GenBank/DDBJ whole genome shotgun (WGS) entry which is preliminary data.</text>
</comment>
<feature type="chain" id="PRO_5006663884" description="AAA+ family ATPase" evidence="1">
    <location>
        <begin position="22"/>
        <end position="122"/>
    </location>
</feature>
<keyword evidence="1" id="KW-0732">Signal</keyword>
<evidence type="ECO:0000313" key="3">
    <source>
        <dbReference type="Proteomes" id="UP000051295"/>
    </source>
</evidence>
<feature type="signal peptide" evidence="1">
    <location>
        <begin position="1"/>
        <end position="21"/>
    </location>
</feature>
<organism evidence="2 3">
    <name type="scientific">Roseovarius atlanticus</name>
    <dbReference type="NCBI Taxonomy" id="1641875"/>
    <lineage>
        <taxon>Bacteria</taxon>
        <taxon>Pseudomonadati</taxon>
        <taxon>Pseudomonadota</taxon>
        <taxon>Alphaproteobacteria</taxon>
        <taxon>Rhodobacterales</taxon>
        <taxon>Roseobacteraceae</taxon>
        <taxon>Roseovarius</taxon>
    </lineage>
</organism>
<dbReference type="OrthoDB" id="7308154at2"/>
<accession>A0A0T5NTL2</accession>
<protein>
    <recommendedName>
        <fullName evidence="4">AAA+ family ATPase</fullName>
    </recommendedName>
</protein>
<gene>
    <name evidence="2" type="ORF">XM53_11525</name>
</gene>
<name>A0A0T5NTL2_9RHOB</name>
<dbReference type="STRING" id="1641875.XM53_11525"/>
<dbReference type="Proteomes" id="UP000051295">
    <property type="component" value="Unassembled WGS sequence"/>
</dbReference>
<evidence type="ECO:0000313" key="2">
    <source>
        <dbReference type="EMBL" id="KRS12274.1"/>
    </source>
</evidence>
<dbReference type="AlphaFoldDB" id="A0A0T5NTL2"/>
<evidence type="ECO:0000256" key="1">
    <source>
        <dbReference type="SAM" id="SignalP"/>
    </source>
</evidence>
<dbReference type="EMBL" id="LAXJ01000010">
    <property type="protein sequence ID" value="KRS12274.1"/>
    <property type="molecule type" value="Genomic_DNA"/>
</dbReference>
<sequence length="122" mass="13482">MKQIASIAALSLTLAAAPALAQEEEDEGFSLMERGAQMFMEGIMREMEPAMRDLEGLAQEMEPAVRNFVQEMGPAFADLMGQIDDLSNYHAPEILENGDIIIRRKTPLEDEVDPDGDGEIEI</sequence>
<reference evidence="2 3" key="1">
    <citation type="submission" date="2015-04" db="EMBL/GenBank/DDBJ databases">
        <title>The draft genome sequence of Roseovarius sp.R12b.</title>
        <authorList>
            <person name="Li G."/>
            <person name="Lai Q."/>
            <person name="Shao Z."/>
            <person name="Yan P."/>
        </authorList>
    </citation>
    <scope>NUCLEOTIDE SEQUENCE [LARGE SCALE GENOMIC DNA]</scope>
    <source>
        <strain evidence="2 3">R12B</strain>
    </source>
</reference>
<dbReference type="RefSeq" id="WP_057793451.1">
    <property type="nucleotide sequence ID" value="NZ_LAXJ01000010.1"/>
</dbReference>
<keyword evidence="3" id="KW-1185">Reference proteome</keyword>
<evidence type="ECO:0008006" key="4">
    <source>
        <dbReference type="Google" id="ProtNLM"/>
    </source>
</evidence>